<dbReference type="InterPro" id="IPR052916">
    <property type="entry name" value="Type-I_RE_MTase_Subunit"/>
</dbReference>
<gene>
    <name evidence="4" type="ORF">ACCAA_350005</name>
</gene>
<comment type="similarity">
    <text evidence="1">Belongs to the N(4)/N(6)-methyltransferase family.</text>
</comment>
<dbReference type="PANTHER" id="PTHR42998:SF1">
    <property type="entry name" value="TYPE I RESTRICTION ENZYME HINDI METHYLASE SUBUNIT"/>
    <property type="match status" value="1"/>
</dbReference>
<evidence type="ECO:0000313" key="5">
    <source>
        <dbReference type="Proteomes" id="UP000199169"/>
    </source>
</evidence>
<dbReference type="GO" id="GO:0008170">
    <property type="term" value="F:N-methyltransferase activity"/>
    <property type="evidence" value="ECO:0007669"/>
    <property type="project" value="InterPro"/>
</dbReference>
<organism evidence="4 5">
    <name type="scientific">Candidatus Accumulibacter aalborgensis</name>
    <dbReference type="NCBI Taxonomy" id="1860102"/>
    <lineage>
        <taxon>Bacteria</taxon>
        <taxon>Pseudomonadati</taxon>
        <taxon>Pseudomonadota</taxon>
        <taxon>Betaproteobacteria</taxon>
        <taxon>Candidatus Accumulibacter</taxon>
    </lineage>
</organism>
<reference evidence="4 5" key="1">
    <citation type="submission" date="2016-06" db="EMBL/GenBank/DDBJ databases">
        <authorList>
            <person name="Kjaerup R.B."/>
            <person name="Dalgaard T.S."/>
            <person name="Juul-Madsen H.R."/>
        </authorList>
    </citation>
    <scope>NUCLEOTIDE SEQUENCE [LARGE SCALE GENOMIC DNA]</scope>
    <source>
        <strain evidence="4">3</strain>
    </source>
</reference>
<evidence type="ECO:0000259" key="3">
    <source>
        <dbReference type="Pfam" id="PF02384"/>
    </source>
</evidence>
<dbReference type="PANTHER" id="PTHR42998">
    <property type="entry name" value="TYPE I RESTRICTION ENZYME HINDVIIP M PROTEIN-RELATED"/>
    <property type="match status" value="1"/>
</dbReference>
<keyword evidence="5" id="KW-1185">Reference proteome</keyword>
<dbReference type="Proteomes" id="UP000199169">
    <property type="component" value="Unassembled WGS sequence"/>
</dbReference>
<dbReference type="SUPFAM" id="SSF53335">
    <property type="entry name" value="S-adenosyl-L-methionine-dependent methyltransferases"/>
    <property type="match status" value="1"/>
</dbReference>
<dbReference type="EMBL" id="FLQX01000111">
    <property type="protein sequence ID" value="SBT06567.1"/>
    <property type="molecule type" value="Genomic_DNA"/>
</dbReference>
<dbReference type="Gene3D" id="3.40.50.150">
    <property type="entry name" value="Vaccinia Virus protein VP39"/>
    <property type="match status" value="1"/>
</dbReference>
<dbReference type="InterPro" id="IPR003356">
    <property type="entry name" value="DNA_methylase_A-5"/>
</dbReference>
<evidence type="ECO:0000256" key="2">
    <source>
        <dbReference type="SAM" id="Coils"/>
    </source>
</evidence>
<feature type="coiled-coil region" evidence="2">
    <location>
        <begin position="206"/>
        <end position="233"/>
    </location>
</feature>
<proteinExistence type="inferred from homology"/>
<feature type="domain" description="DNA methylase adenine-specific" evidence="3">
    <location>
        <begin position="8"/>
        <end position="199"/>
    </location>
</feature>
<dbReference type="GO" id="GO:0032259">
    <property type="term" value="P:methylation"/>
    <property type="evidence" value="ECO:0007669"/>
    <property type="project" value="UniProtKB-KW"/>
</dbReference>
<evidence type="ECO:0000256" key="1">
    <source>
        <dbReference type="ARBA" id="ARBA00006594"/>
    </source>
</evidence>
<accession>A0A1A8XQ40</accession>
<keyword evidence="4" id="KW-0489">Methyltransferase</keyword>
<protein>
    <submittedName>
        <fullName evidence="4">N-6 DNA methylase</fullName>
    </submittedName>
</protein>
<dbReference type="GO" id="GO:0003677">
    <property type="term" value="F:DNA binding"/>
    <property type="evidence" value="ECO:0007669"/>
    <property type="project" value="InterPro"/>
</dbReference>
<keyword evidence="2" id="KW-0175">Coiled coil</keyword>
<sequence>MIHVVNPRRFPFGLPRTDNANYLWIQLFYSALNATGRAGFVMANSASDARSSEQELRQKLIEARAVDVMVAVGSNMFYTVTLPCTLWFFDKGKAQTKRADTVLFIDARHIYRQADRAHREWTPAQIGFIANLVRLYRGEALDTTVGGDETAARLKEVFGEKEKGGPAYRDVPGLCKAATLVEIEAQGWSLNPGRYVGVAPGEDVSDEDFKEQLETLTEELESLSAQALELQDRIAQNVASLLS</sequence>
<dbReference type="STRING" id="1860102.ACCAA_350005"/>
<dbReference type="InterPro" id="IPR029063">
    <property type="entry name" value="SAM-dependent_MTases_sf"/>
</dbReference>
<dbReference type="AlphaFoldDB" id="A0A1A8XQ40"/>
<evidence type="ECO:0000313" key="4">
    <source>
        <dbReference type="EMBL" id="SBT06567.1"/>
    </source>
</evidence>
<keyword evidence="4" id="KW-0808">Transferase</keyword>
<dbReference type="Pfam" id="PF02384">
    <property type="entry name" value="N6_Mtase"/>
    <property type="match status" value="1"/>
</dbReference>
<name>A0A1A8XQ40_9PROT</name>